<evidence type="ECO:0000313" key="2">
    <source>
        <dbReference type="EMBL" id="RAK51054.1"/>
    </source>
</evidence>
<accession>A0A328ACF4</accession>
<dbReference type="SUPFAM" id="SSF53649">
    <property type="entry name" value="Alkaline phosphatase-like"/>
    <property type="match status" value="1"/>
</dbReference>
<dbReference type="EMBL" id="QFYR01000005">
    <property type="protein sequence ID" value="RAK51054.1"/>
    <property type="molecule type" value="Genomic_DNA"/>
</dbReference>
<name>A0A328ACF4_9CAUL</name>
<reference evidence="3" key="1">
    <citation type="submission" date="2018-05" db="EMBL/GenBank/DDBJ databases">
        <authorList>
            <person name="Li X."/>
        </authorList>
    </citation>
    <scope>NUCLEOTIDE SEQUENCE [LARGE SCALE GENOMIC DNA]</scope>
    <source>
        <strain evidence="3">YIM 73061</strain>
    </source>
</reference>
<dbReference type="Gene3D" id="3.30.1360.180">
    <property type="match status" value="1"/>
</dbReference>
<dbReference type="GO" id="GO:0016787">
    <property type="term" value="F:hydrolase activity"/>
    <property type="evidence" value="ECO:0007669"/>
    <property type="project" value="UniProtKB-ARBA"/>
</dbReference>
<dbReference type="OrthoDB" id="9771966at2"/>
<dbReference type="CDD" id="cd16018">
    <property type="entry name" value="Enpp"/>
    <property type="match status" value="1"/>
</dbReference>
<dbReference type="AlphaFoldDB" id="A0A328ACF4"/>
<dbReference type="InterPro" id="IPR002591">
    <property type="entry name" value="Phosphodiest/P_Trfase"/>
</dbReference>
<sequence>MSNPLRMLLALCAVLAFAGCASRPPSAPAHVSHVRQVAPTILVSIDGFRPDYLDRGLTPAMSRLAQGGVLAAMRPSFPSKTFPNHWTLVTGLRPDRHGMVDNNMEDAAIPGVKFSLSNKAAVADPRWWGNAAPLWVSAERQGVRTATMFWPGSDTVIQGVRPSQWRLYDEDVTPTARVDQVLAWLDLPPAERPRFLTLYFEEVDTAGHHFGPTSPEVNRAIANTDAAIARLVEGLRARGLGANLVIVSDHGMASTSPDRRIWLDDLLPAGALRQMTAGAFLSAFPQPGFETQVDKALIQPHAHMQCWRKAEIPARYLYGKHSRVPPYFCLPDTGWEITTRAYAATHRTDHGNHGYDPFAPEMRALFLAKGPGFRRGARPPVFDNVDVYPVLARLAGVRPEPNDGDLRELGPTLAP</sequence>
<comment type="caution">
    <text evidence="2">The sequence shown here is derived from an EMBL/GenBank/DDBJ whole genome shotgun (WGS) entry which is preliminary data.</text>
</comment>
<dbReference type="PANTHER" id="PTHR10151:SF120">
    <property type="entry name" value="BIS(5'-ADENOSYL)-TRIPHOSPHATASE"/>
    <property type="match status" value="1"/>
</dbReference>
<keyword evidence="3" id="KW-1185">Reference proteome</keyword>
<dbReference type="Proteomes" id="UP000249725">
    <property type="component" value="Unassembled WGS sequence"/>
</dbReference>
<evidence type="ECO:0000313" key="3">
    <source>
        <dbReference type="Proteomes" id="UP000249725"/>
    </source>
</evidence>
<dbReference type="PROSITE" id="PS51257">
    <property type="entry name" value="PROKAR_LIPOPROTEIN"/>
    <property type="match status" value="1"/>
</dbReference>
<dbReference type="RefSeq" id="WP_111516364.1">
    <property type="nucleotide sequence ID" value="NZ_QFYR01000005.1"/>
</dbReference>
<feature type="signal peptide" evidence="1">
    <location>
        <begin position="1"/>
        <end position="18"/>
    </location>
</feature>
<gene>
    <name evidence="2" type="ORF">DJ018_18045</name>
</gene>
<keyword evidence="1" id="KW-0732">Signal</keyword>
<dbReference type="PANTHER" id="PTHR10151">
    <property type="entry name" value="ECTONUCLEOTIDE PYROPHOSPHATASE/PHOSPHODIESTERASE"/>
    <property type="match status" value="1"/>
</dbReference>
<feature type="chain" id="PRO_5016453944" evidence="1">
    <location>
        <begin position="19"/>
        <end position="415"/>
    </location>
</feature>
<organism evidence="2 3">
    <name type="scientific">Phenylobacterium deserti</name>
    <dbReference type="NCBI Taxonomy" id="1914756"/>
    <lineage>
        <taxon>Bacteria</taxon>
        <taxon>Pseudomonadati</taxon>
        <taxon>Pseudomonadota</taxon>
        <taxon>Alphaproteobacteria</taxon>
        <taxon>Caulobacterales</taxon>
        <taxon>Caulobacteraceae</taxon>
        <taxon>Phenylobacterium</taxon>
    </lineage>
</organism>
<evidence type="ECO:0000256" key="1">
    <source>
        <dbReference type="SAM" id="SignalP"/>
    </source>
</evidence>
<dbReference type="Pfam" id="PF01663">
    <property type="entry name" value="Phosphodiest"/>
    <property type="match status" value="1"/>
</dbReference>
<dbReference type="Gene3D" id="3.40.720.10">
    <property type="entry name" value="Alkaline Phosphatase, subunit A"/>
    <property type="match status" value="1"/>
</dbReference>
<dbReference type="InterPro" id="IPR017850">
    <property type="entry name" value="Alkaline_phosphatase_core_sf"/>
</dbReference>
<proteinExistence type="predicted"/>
<protein>
    <submittedName>
        <fullName evidence="2">Alkaline phosphatase family protein</fullName>
    </submittedName>
</protein>